<dbReference type="PROSITE" id="PS01156">
    <property type="entry name" value="TONB_DEPENDENT_REC_2"/>
    <property type="match status" value="1"/>
</dbReference>
<dbReference type="SUPFAM" id="SSF56935">
    <property type="entry name" value="Porins"/>
    <property type="match status" value="1"/>
</dbReference>
<dbReference type="InterPro" id="IPR000531">
    <property type="entry name" value="Beta-barrel_TonB"/>
</dbReference>
<dbReference type="RefSeq" id="WP_168451228.1">
    <property type="nucleotide sequence ID" value="NZ_JAAWWK010000005.1"/>
</dbReference>
<keyword evidence="9 14" id="KW-0798">TonB box</keyword>
<evidence type="ECO:0000256" key="13">
    <source>
        <dbReference type="PROSITE-ProRule" id="PRU10144"/>
    </source>
</evidence>
<keyword evidence="2 12" id="KW-0813">Transport</keyword>
<accession>A0ABX1GK38</accession>
<gene>
    <name evidence="18" type="ORF">HCU74_14990</name>
</gene>
<feature type="short sequence motif" description="TonB C-terminal box" evidence="13">
    <location>
        <begin position="775"/>
        <end position="792"/>
    </location>
</feature>
<evidence type="ECO:0000313" key="18">
    <source>
        <dbReference type="EMBL" id="NKI18717.1"/>
    </source>
</evidence>
<feature type="signal peptide" evidence="15">
    <location>
        <begin position="1"/>
        <end position="25"/>
    </location>
</feature>
<evidence type="ECO:0000256" key="11">
    <source>
        <dbReference type="ARBA" id="ARBA00023237"/>
    </source>
</evidence>
<evidence type="ECO:0000259" key="17">
    <source>
        <dbReference type="Pfam" id="PF07715"/>
    </source>
</evidence>
<evidence type="ECO:0000256" key="4">
    <source>
        <dbReference type="ARBA" id="ARBA00022496"/>
    </source>
</evidence>
<evidence type="ECO:0000256" key="14">
    <source>
        <dbReference type="RuleBase" id="RU003357"/>
    </source>
</evidence>
<evidence type="ECO:0000313" key="19">
    <source>
        <dbReference type="Proteomes" id="UP000765845"/>
    </source>
</evidence>
<reference evidence="18 19" key="1">
    <citation type="submission" date="2020-04" db="EMBL/GenBank/DDBJ databases">
        <authorList>
            <person name="Yoon J."/>
        </authorList>
    </citation>
    <scope>NUCLEOTIDE SEQUENCE [LARGE SCALE GENOMIC DNA]</scope>
    <source>
        <strain evidence="18 19">KMU-166</strain>
    </source>
</reference>
<dbReference type="Proteomes" id="UP000765845">
    <property type="component" value="Unassembled WGS sequence"/>
</dbReference>
<organism evidence="18 19">
    <name type="scientific">Spongiibacter thalassae</name>
    <dbReference type="NCBI Taxonomy" id="2721624"/>
    <lineage>
        <taxon>Bacteria</taxon>
        <taxon>Pseudomonadati</taxon>
        <taxon>Pseudomonadota</taxon>
        <taxon>Gammaproteobacteria</taxon>
        <taxon>Cellvibrionales</taxon>
        <taxon>Spongiibacteraceae</taxon>
        <taxon>Spongiibacter</taxon>
    </lineage>
</organism>
<keyword evidence="18" id="KW-0675">Receptor</keyword>
<comment type="similarity">
    <text evidence="12 14">Belongs to the TonB-dependent receptor family.</text>
</comment>
<keyword evidence="3 12" id="KW-1134">Transmembrane beta strand</keyword>
<evidence type="ECO:0000256" key="2">
    <source>
        <dbReference type="ARBA" id="ARBA00022448"/>
    </source>
</evidence>
<evidence type="ECO:0000256" key="7">
    <source>
        <dbReference type="ARBA" id="ARBA00023004"/>
    </source>
</evidence>
<proteinExistence type="inferred from homology"/>
<comment type="caution">
    <text evidence="18">The sequence shown here is derived from an EMBL/GenBank/DDBJ whole genome shotgun (WGS) entry which is preliminary data.</text>
</comment>
<evidence type="ECO:0000256" key="10">
    <source>
        <dbReference type="ARBA" id="ARBA00023136"/>
    </source>
</evidence>
<evidence type="ECO:0000256" key="9">
    <source>
        <dbReference type="ARBA" id="ARBA00023077"/>
    </source>
</evidence>
<keyword evidence="5 12" id="KW-0812">Transmembrane</keyword>
<evidence type="ECO:0000256" key="12">
    <source>
        <dbReference type="PROSITE-ProRule" id="PRU01360"/>
    </source>
</evidence>
<keyword evidence="19" id="KW-1185">Reference proteome</keyword>
<keyword evidence="4" id="KW-0410">Iron transport</keyword>
<dbReference type="Pfam" id="PF00593">
    <property type="entry name" value="TonB_dep_Rec_b-barrel"/>
    <property type="match status" value="1"/>
</dbReference>
<dbReference type="PROSITE" id="PS52016">
    <property type="entry name" value="TONB_DEPENDENT_REC_3"/>
    <property type="match status" value="1"/>
</dbReference>
<keyword evidence="11 12" id="KW-0998">Cell outer membrane</keyword>
<keyword evidence="6 15" id="KW-0732">Signal</keyword>
<evidence type="ECO:0000256" key="6">
    <source>
        <dbReference type="ARBA" id="ARBA00022729"/>
    </source>
</evidence>
<dbReference type="PANTHER" id="PTHR32552">
    <property type="entry name" value="FERRICHROME IRON RECEPTOR-RELATED"/>
    <property type="match status" value="1"/>
</dbReference>
<evidence type="ECO:0000256" key="3">
    <source>
        <dbReference type="ARBA" id="ARBA00022452"/>
    </source>
</evidence>
<dbReference type="InterPro" id="IPR036942">
    <property type="entry name" value="Beta-barrel_TonB_sf"/>
</dbReference>
<feature type="domain" description="TonB-dependent receptor-like beta-barrel" evidence="16">
    <location>
        <begin position="357"/>
        <end position="754"/>
    </location>
</feature>
<evidence type="ECO:0000256" key="1">
    <source>
        <dbReference type="ARBA" id="ARBA00004571"/>
    </source>
</evidence>
<feature type="chain" id="PRO_5046443084" evidence="15">
    <location>
        <begin position="26"/>
        <end position="792"/>
    </location>
</feature>
<keyword evidence="7" id="KW-0408">Iron</keyword>
<dbReference type="InterPro" id="IPR039426">
    <property type="entry name" value="TonB-dep_rcpt-like"/>
</dbReference>
<sequence>MKSERFAIACAFTAVPALFSGNLMAAALEEVIVTAQKRSESVQDVPVAVTAMSQDAMREAGVFSAKDLTDVNPSVSFDIAQSSQNASLKIRGIGTVGNGRTFEGAVGVFIDGVYRSRSGMAMQDMNDISRLEILRGPQGTLFGKNTVAGALSMSSTRPNFDGVNGSIEIGGGSYDHEMFSAAVNVPVGEKHALRFSGISNRRDGYYESPQQQRTYNDVDRFGVKGQWLFDINDSLSSLLVADYTKSDAECCFGSAQVVSGPLQPGIELFANHRGLETYTEEDNATERRLTNVNGHSIQISEDYGLSWTLELALEAVDVKSITGLRRYKDEQIDSDADFGPAHVLLFDEPAVLDFFSQEFNFSWAWAETDFVAGLYYSFETIEHTRSVVSDTDANSYVSYLVASQANPDAALESCRLSLQATGSCGDFQLVGPGGTPVSIERYFQDSESYAAFLHSQTSLGERWTIIAGARYSYDSKEGGYENLFWYNSPVAQAIVASGAVGTPPSGDATTPRNAFDLAGTWRGESFDESFSKGVLTGTLAATFHITDDVNTYFSVGRGYKSGAVNLFYEADNLNNTFYEPEYATSYELGFKSRYLDGSAQTNIAVFHTEYTDLQLNFFTGLNFFTENAGEAVSKGVEVENMYQINESFRAELNMTFLDASFGDLSDGPEFTQFLTDRDTPRAPDFAGVAVLNYNKALSSSMEITSRLSASYNGEFYSGVNAEDQVQDAYTLIDFSLGMTFIRDQDWEVKLSCKNCTDETYQTFYFATPLQAGSFNTYTNEPRRLLLSFATRF</sequence>
<dbReference type="Gene3D" id="2.40.170.20">
    <property type="entry name" value="TonB-dependent receptor, beta-barrel domain"/>
    <property type="match status" value="1"/>
</dbReference>
<dbReference type="InterPro" id="IPR012910">
    <property type="entry name" value="Plug_dom"/>
</dbReference>
<protein>
    <submittedName>
        <fullName evidence="18">TonB-dependent receptor</fullName>
    </submittedName>
</protein>
<comment type="subcellular location">
    <subcellularLocation>
        <location evidence="1 12">Cell outer membrane</location>
        <topology evidence="1 12">Multi-pass membrane protein</topology>
    </subcellularLocation>
</comment>
<evidence type="ECO:0000256" key="5">
    <source>
        <dbReference type="ARBA" id="ARBA00022692"/>
    </source>
</evidence>
<dbReference type="Pfam" id="PF07715">
    <property type="entry name" value="Plug"/>
    <property type="match status" value="1"/>
</dbReference>
<keyword evidence="8" id="KW-0406">Ion transport</keyword>
<keyword evidence="10 12" id="KW-0472">Membrane</keyword>
<evidence type="ECO:0000259" key="16">
    <source>
        <dbReference type="Pfam" id="PF00593"/>
    </source>
</evidence>
<evidence type="ECO:0000256" key="15">
    <source>
        <dbReference type="SAM" id="SignalP"/>
    </source>
</evidence>
<name>A0ABX1GK38_9GAMM</name>
<dbReference type="PANTHER" id="PTHR32552:SF81">
    <property type="entry name" value="TONB-DEPENDENT OUTER MEMBRANE RECEPTOR"/>
    <property type="match status" value="1"/>
</dbReference>
<feature type="domain" description="TonB-dependent receptor plug" evidence="17">
    <location>
        <begin position="42"/>
        <end position="150"/>
    </location>
</feature>
<dbReference type="EMBL" id="JAAWWK010000005">
    <property type="protein sequence ID" value="NKI18717.1"/>
    <property type="molecule type" value="Genomic_DNA"/>
</dbReference>
<dbReference type="InterPro" id="IPR010917">
    <property type="entry name" value="TonB_rcpt_CS"/>
</dbReference>
<evidence type="ECO:0000256" key="8">
    <source>
        <dbReference type="ARBA" id="ARBA00023065"/>
    </source>
</evidence>